<evidence type="ECO:0008006" key="2">
    <source>
        <dbReference type="Google" id="ProtNLM"/>
    </source>
</evidence>
<accession>A0A977PVZ8</accession>
<organism evidence="1">
    <name type="scientific">Woronichinia naegeliana WA131</name>
    <dbReference type="NCBI Taxonomy" id="2824559"/>
    <lineage>
        <taxon>Bacteria</taxon>
        <taxon>Bacillati</taxon>
        <taxon>Cyanobacteriota</taxon>
        <taxon>Cyanophyceae</taxon>
        <taxon>Synechococcales</taxon>
        <taxon>Coelosphaeriaceae</taxon>
        <taxon>Woronichinia</taxon>
    </lineage>
</organism>
<name>A0A977PVZ8_9CYAN</name>
<dbReference type="InterPro" id="IPR054619">
    <property type="entry name" value="Npun_R2821-like"/>
</dbReference>
<reference evidence="1" key="1">
    <citation type="submission" date="2021-04" db="EMBL/GenBank/DDBJ databases">
        <title>Genome sequence of Woronichinia naegeliana from Washington state freshwater lake bloom.</title>
        <authorList>
            <person name="Dreher T.W."/>
        </authorList>
    </citation>
    <scope>NUCLEOTIDE SEQUENCE</scope>
    <source>
        <strain evidence="1">WA131</strain>
    </source>
</reference>
<proteinExistence type="predicted"/>
<gene>
    <name evidence="1" type="ORF">KA717_00665</name>
</gene>
<sequence length="336" mass="39332">MNPRGIYTLANDVVYDQLIALLNSIEKNVGVEIPICVIPFDDRLDRIITEIQQRPQVSLFEQSQVIQAWENFAEKVWDSYPAARKKQQPRPPWGKGHHRKFVAFDGIFEEFVYYDADSLAMKPLEPLFERLKTVDFVFDDWEHRKPEGKTALDLGLIQANPIYDREVVQKSLHCSSFFGSKRGIFSAPELEKFSQKLIQEQEINWLPKWWDDAFLFNYLTLRSGRPCYNFTLSSNPQDRTGNCADADPFVEIDQVLYNEQGLKPIHRLHYMNYPAQDFRRLCQGEDVGIRYQAIFLYYRFLKDSDRAPQKLTRASPLQKLGRKLKSGLKKVQLLTR</sequence>
<dbReference type="EMBL" id="CP073041">
    <property type="protein sequence ID" value="UXE61556.1"/>
    <property type="molecule type" value="Genomic_DNA"/>
</dbReference>
<dbReference type="Proteomes" id="UP001065613">
    <property type="component" value="Chromosome"/>
</dbReference>
<protein>
    <recommendedName>
        <fullName evidence="2">Methionine synthase</fullName>
    </recommendedName>
</protein>
<dbReference type="SUPFAM" id="SSF53448">
    <property type="entry name" value="Nucleotide-diphospho-sugar transferases"/>
    <property type="match status" value="1"/>
</dbReference>
<dbReference type="InterPro" id="IPR029044">
    <property type="entry name" value="Nucleotide-diphossugar_trans"/>
</dbReference>
<dbReference type="AlphaFoldDB" id="A0A977PVZ8"/>
<dbReference type="NCBIfam" id="NF045582">
    <property type="entry name" value="Npun_R2823_gen"/>
    <property type="match status" value="1"/>
</dbReference>
<dbReference type="KEGG" id="wna:KA717_00665"/>
<evidence type="ECO:0000313" key="1">
    <source>
        <dbReference type="EMBL" id="UXE61556.1"/>
    </source>
</evidence>